<reference evidence="2" key="1">
    <citation type="journal article" date="2014" name="Int. J. Syst. Evol. Microbiol.">
        <title>Complete genome sequence of Corynebacterium casei LMG S-19264T (=DSM 44701T), isolated from a smear-ripened cheese.</title>
        <authorList>
            <consortium name="US DOE Joint Genome Institute (JGI-PGF)"/>
            <person name="Walter F."/>
            <person name="Albersmeier A."/>
            <person name="Kalinowski J."/>
            <person name="Ruckert C."/>
        </authorList>
    </citation>
    <scope>NUCLEOTIDE SEQUENCE</scope>
    <source>
        <strain evidence="2">JCM 5069</strain>
    </source>
</reference>
<evidence type="ECO:0000256" key="1">
    <source>
        <dbReference type="SAM" id="MobiDB-lite"/>
    </source>
</evidence>
<keyword evidence="3" id="KW-1185">Reference proteome</keyword>
<dbReference type="Proteomes" id="UP000603708">
    <property type="component" value="Unassembled WGS sequence"/>
</dbReference>
<evidence type="ECO:0000313" key="3">
    <source>
        <dbReference type="Proteomes" id="UP000603708"/>
    </source>
</evidence>
<dbReference type="AlphaFoldDB" id="A0A919GAG4"/>
<name>A0A919GAG4_9ACTN</name>
<accession>A0A919GAG4</accession>
<reference evidence="2" key="2">
    <citation type="submission" date="2020-09" db="EMBL/GenBank/DDBJ databases">
        <authorList>
            <person name="Sun Q."/>
            <person name="Ohkuma M."/>
        </authorList>
    </citation>
    <scope>NUCLEOTIDE SEQUENCE</scope>
    <source>
        <strain evidence="2">JCM 5069</strain>
    </source>
</reference>
<gene>
    <name evidence="2" type="ORF">GCM10018793_37750</name>
</gene>
<protein>
    <submittedName>
        <fullName evidence="2">Uncharacterized protein</fullName>
    </submittedName>
</protein>
<feature type="region of interest" description="Disordered" evidence="1">
    <location>
        <begin position="1"/>
        <end position="59"/>
    </location>
</feature>
<comment type="caution">
    <text evidence="2">The sequence shown here is derived from an EMBL/GenBank/DDBJ whole genome shotgun (WGS) entry which is preliminary data.</text>
</comment>
<proteinExistence type="predicted"/>
<dbReference type="EMBL" id="BNCD01000010">
    <property type="protein sequence ID" value="GHH81077.1"/>
    <property type="molecule type" value="Genomic_DNA"/>
</dbReference>
<sequence length="59" mass="6419">MAPEVAGPLPGPPPQGHPDAPGGRRERPSGPPVRLRQEPSTRWYHVSPTTMSEIPRDSQ</sequence>
<organism evidence="2 3">
    <name type="scientific">Streptomyces sulfonofaciens</name>
    <dbReference type="NCBI Taxonomy" id="68272"/>
    <lineage>
        <taxon>Bacteria</taxon>
        <taxon>Bacillati</taxon>
        <taxon>Actinomycetota</taxon>
        <taxon>Actinomycetes</taxon>
        <taxon>Kitasatosporales</taxon>
        <taxon>Streptomycetaceae</taxon>
        <taxon>Streptomyces</taxon>
    </lineage>
</organism>
<evidence type="ECO:0000313" key="2">
    <source>
        <dbReference type="EMBL" id="GHH81077.1"/>
    </source>
</evidence>